<dbReference type="PROSITE" id="PS50911">
    <property type="entry name" value="CHAP"/>
    <property type="match status" value="1"/>
</dbReference>
<feature type="signal peptide" evidence="1">
    <location>
        <begin position="1"/>
        <end position="30"/>
    </location>
</feature>
<evidence type="ECO:0000313" key="4">
    <source>
        <dbReference type="Proteomes" id="UP001165079"/>
    </source>
</evidence>
<feature type="chain" id="PRO_5040863501" description="Peptidase C51 domain-containing protein" evidence="1">
    <location>
        <begin position="31"/>
        <end position="225"/>
    </location>
</feature>
<dbReference type="RefSeq" id="WP_285664698.1">
    <property type="nucleotide sequence ID" value="NZ_BSTX01000003.1"/>
</dbReference>
<evidence type="ECO:0000256" key="1">
    <source>
        <dbReference type="SAM" id="SignalP"/>
    </source>
</evidence>
<proteinExistence type="predicted"/>
<dbReference type="Pfam" id="PF05257">
    <property type="entry name" value="CHAP"/>
    <property type="match status" value="1"/>
</dbReference>
<evidence type="ECO:0000313" key="3">
    <source>
        <dbReference type="EMBL" id="GLZ79545.1"/>
    </source>
</evidence>
<dbReference type="AlphaFoldDB" id="A0A9W6SPB8"/>
<keyword evidence="4" id="KW-1185">Reference proteome</keyword>
<name>A0A9W6SPB8_9ACTN</name>
<dbReference type="Proteomes" id="UP001165079">
    <property type="component" value="Unassembled WGS sequence"/>
</dbReference>
<dbReference type="SUPFAM" id="SSF54001">
    <property type="entry name" value="Cysteine proteinases"/>
    <property type="match status" value="1"/>
</dbReference>
<dbReference type="Gene3D" id="3.90.1720.10">
    <property type="entry name" value="endopeptidase domain like (from Nostoc punctiforme)"/>
    <property type="match status" value="1"/>
</dbReference>
<reference evidence="3" key="1">
    <citation type="submission" date="2023-03" db="EMBL/GenBank/DDBJ databases">
        <title>Actinorhabdospora filicis NBRC 111898.</title>
        <authorList>
            <person name="Ichikawa N."/>
            <person name="Sato H."/>
            <person name="Tonouchi N."/>
        </authorList>
    </citation>
    <scope>NUCLEOTIDE SEQUENCE</scope>
    <source>
        <strain evidence="3">NBRC 111898</strain>
    </source>
</reference>
<dbReference type="EMBL" id="BSTX01000003">
    <property type="protein sequence ID" value="GLZ79545.1"/>
    <property type="molecule type" value="Genomic_DNA"/>
</dbReference>
<protein>
    <recommendedName>
        <fullName evidence="2">Peptidase C51 domain-containing protein</fullName>
    </recommendedName>
</protein>
<sequence length="225" mass="24226">MHILKRVLIAAAATASAIAGFMVPSTAANAADTALGTDVGNIAYDQFSSDSDDVKKRLTEHGANCNFYTGFWADPANDRYDNNPTGTCGYSSKGYEYRNGTKSWVTVNYRARAWCADFAKFAFYWGGAKYTGLNAMASSFKSYGQANGTWHAKGSYVPKKGDAVVYDWEGDGVIDHVGIVTSFYDTNTDGTFNSVEGNRSNIVNHVMNTSNKASSVVGYASPAPK</sequence>
<dbReference type="InterPro" id="IPR038765">
    <property type="entry name" value="Papain-like_cys_pep_sf"/>
</dbReference>
<feature type="domain" description="Peptidase C51" evidence="2">
    <location>
        <begin position="90"/>
        <end position="221"/>
    </location>
</feature>
<comment type="caution">
    <text evidence="3">The sequence shown here is derived from an EMBL/GenBank/DDBJ whole genome shotgun (WGS) entry which is preliminary data.</text>
</comment>
<accession>A0A9W6SPB8</accession>
<gene>
    <name evidence="3" type="ORF">Afil01_43520</name>
</gene>
<dbReference type="InterPro" id="IPR007921">
    <property type="entry name" value="CHAP_dom"/>
</dbReference>
<keyword evidence="1" id="KW-0732">Signal</keyword>
<evidence type="ECO:0000259" key="2">
    <source>
        <dbReference type="PROSITE" id="PS50911"/>
    </source>
</evidence>
<organism evidence="3 4">
    <name type="scientific">Actinorhabdospora filicis</name>
    <dbReference type="NCBI Taxonomy" id="1785913"/>
    <lineage>
        <taxon>Bacteria</taxon>
        <taxon>Bacillati</taxon>
        <taxon>Actinomycetota</taxon>
        <taxon>Actinomycetes</taxon>
        <taxon>Micromonosporales</taxon>
        <taxon>Micromonosporaceae</taxon>
        <taxon>Actinorhabdospora</taxon>
    </lineage>
</organism>